<evidence type="ECO:0000256" key="2">
    <source>
        <dbReference type="SAM" id="SignalP"/>
    </source>
</evidence>
<comment type="caution">
    <text evidence="3">The sequence shown here is derived from an EMBL/GenBank/DDBJ whole genome shotgun (WGS) entry which is preliminary data.</text>
</comment>
<evidence type="ECO:0000313" key="3">
    <source>
        <dbReference type="EMBL" id="REH45965.1"/>
    </source>
</evidence>
<proteinExistence type="predicted"/>
<dbReference type="Proteomes" id="UP000256269">
    <property type="component" value="Unassembled WGS sequence"/>
</dbReference>
<dbReference type="OrthoDB" id="3541529at2"/>
<feature type="compositionally biased region" description="Polar residues" evidence="1">
    <location>
        <begin position="34"/>
        <end position="50"/>
    </location>
</feature>
<sequence>MRTLRLTVALGLLVTATACGTAANGNVSDPGPAMSTSSPPTGGPATSTGVSGPVGQPNVARPDARVIDQRPLRWSRAEAGDGPQLVIHYTTAGLARCSTLGRVDVAETTSTVTVTVLVGQLPGANCAGDQPQLAAQFVTTVTLQRPLGARTVVDGAR</sequence>
<protein>
    <recommendedName>
        <fullName evidence="5">LppP/LprE lipoprotein</fullName>
    </recommendedName>
</protein>
<dbReference type="RefSeq" id="WP_147328571.1">
    <property type="nucleotide sequence ID" value="NZ_CP144375.1"/>
</dbReference>
<accession>A0A3E0HIS7</accession>
<keyword evidence="2" id="KW-0732">Signal</keyword>
<feature type="chain" id="PRO_5038348070" description="LppP/LprE lipoprotein" evidence="2">
    <location>
        <begin position="23"/>
        <end position="157"/>
    </location>
</feature>
<dbReference type="AlphaFoldDB" id="A0A3E0HIS7"/>
<feature type="signal peptide" evidence="2">
    <location>
        <begin position="1"/>
        <end position="22"/>
    </location>
</feature>
<reference evidence="3 4" key="1">
    <citation type="submission" date="2018-08" db="EMBL/GenBank/DDBJ databases">
        <title>Genomic Encyclopedia of Archaeal and Bacterial Type Strains, Phase II (KMG-II): from individual species to whole genera.</title>
        <authorList>
            <person name="Goeker M."/>
        </authorList>
    </citation>
    <scope>NUCLEOTIDE SEQUENCE [LARGE SCALE GENOMIC DNA]</scope>
    <source>
        <strain evidence="3 4">DSM 45791</strain>
    </source>
</reference>
<evidence type="ECO:0000313" key="4">
    <source>
        <dbReference type="Proteomes" id="UP000256269"/>
    </source>
</evidence>
<dbReference type="EMBL" id="QUNO01000007">
    <property type="protein sequence ID" value="REH45965.1"/>
    <property type="molecule type" value="Genomic_DNA"/>
</dbReference>
<feature type="region of interest" description="Disordered" evidence="1">
    <location>
        <begin position="21"/>
        <end position="66"/>
    </location>
</feature>
<gene>
    <name evidence="3" type="ORF">BCF44_10797</name>
</gene>
<evidence type="ECO:0008006" key="5">
    <source>
        <dbReference type="Google" id="ProtNLM"/>
    </source>
</evidence>
<dbReference type="PROSITE" id="PS51257">
    <property type="entry name" value="PROKAR_LIPOPROTEIN"/>
    <property type="match status" value="1"/>
</dbReference>
<evidence type="ECO:0000256" key="1">
    <source>
        <dbReference type="SAM" id="MobiDB-lite"/>
    </source>
</evidence>
<organism evidence="3 4">
    <name type="scientific">Kutzneria buriramensis</name>
    <dbReference type="NCBI Taxonomy" id="1045776"/>
    <lineage>
        <taxon>Bacteria</taxon>
        <taxon>Bacillati</taxon>
        <taxon>Actinomycetota</taxon>
        <taxon>Actinomycetes</taxon>
        <taxon>Pseudonocardiales</taxon>
        <taxon>Pseudonocardiaceae</taxon>
        <taxon>Kutzneria</taxon>
    </lineage>
</organism>
<keyword evidence="4" id="KW-1185">Reference proteome</keyword>
<name>A0A3E0HIS7_9PSEU</name>